<protein>
    <submittedName>
        <fullName evidence="1">Uncharacterized protein</fullName>
    </submittedName>
</protein>
<dbReference type="Gene3D" id="3.20.20.150">
    <property type="entry name" value="Divalent-metal-dependent TIM barrel enzymes"/>
    <property type="match status" value="1"/>
</dbReference>
<dbReference type="AlphaFoldDB" id="A0A449BL67"/>
<dbReference type="STRING" id="1408416.GCA_000702765_01273"/>
<dbReference type="SUPFAM" id="SSF51658">
    <property type="entry name" value="Xylose isomerase-like"/>
    <property type="match status" value="1"/>
</dbReference>
<evidence type="ECO:0000313" key="2">
    <source>
        <dbReference type="Proteomes" id="UP000290909"/>
    </source>
</evidence>
<dbReference type="Proteomes" id="UP000290909">
    <property type="component" value="Chromosome"/>
</dbReference>
<proteinExistence type="predicted"/>
<dbReference type="KEGG" id="ahk:NCTC10172_01246"/>
<dbReference type="EMBL" id="LR215050">
    <property type="protein sequence ID" value="VEU83189.1"/>
    <property type="molecule type" value="Genomic_DNA"/>
</dbReference>
<sequence>MKISISTFVDYLNTTQLDQESLVEKLKLQSIVIRRVDGKSFLSLDDLAFNNLMNFTKVKEVLTVDPLLQNGKIYDASYLENFEKNLDLAANKAKQLKSKSLIYRIPLFEDVMQDRELILTIIKRQIAIIKKYKLDVLIMPDNDHKASTYRFIFENLKDNKVKMVFHPVYLYKLKEAEITAYRLLRDYIGMFLVDDCDEFGTSRLITTGQTIELKELFKKFITNNFEGFIVLDTGLNDVLKRSQSLKWYEKTFSKTKKNDLRIYEEYTQMNQDTSVFQVLKVQLLVLNLVFLNKKTL</sequence>
<accession>A0A449BL67</accession>
<dbReference type="InterPro" id="IPR036237">
    <property type="entry name" value="Xyl_isomerase-like_sf"/>
</dbReference>
<dbReference type="RefSeq" id="WP_035370005.1">
    <property type="nucleotide sequence ID" value="NZ_LR215050.1"/>
</dbReference>
<name>A0A449BL67_9MOLU</name>
<gene>
    <name evidence="1" type="ORF">NCTC10172_01246</name>
</gene>
<keyword evidence="2" id="KW-1185">Reference proteome</keyword>
<organism evidence="1 2">
    <name type="scientific">Acholeplasma hippikon</name>
    <dbReference type="NCBI Taxonomy" id="264636"/>
    <lineage>
        <taxon>Bacteria</taxon>
        <taxon>Bacillati</taxon>
        <taxon>Mycoplasmatota</taxon>
        <taxon>Mollicutes</taxon>
        <taxon>Acholeplasmatales</taxon>
        <taxon>Acholeplasmataceae</taxon>
        <taxon>Acholeplasma</taxon>
    </lineage>
</organism>
<evidence type="ECO:0000313" key="1">
    <source>
        <dbReference type="EMBL" id="VEU83189.1"/>
    </source>
</evidence>
<reference evidence="1 2" key="1">
    <citation type="submission" date="2019-01" db="EMBL/GenBank/DDBJ databases">
        <authorList>
            <consortium name="Pathogen Informatics"/>
        </authorList>
    </citation>
    <scope>NUCLEOTIDE SEQUENCE [LARGE SCALE GENOMIC DNA]</scope>
    <source>
        <strain evidence="1 2">NCTC10172</strain>
    </source>
</reference>